<organism evidence="2 3">
    <name type="scientific">Gordonia amicalis</name>
    <dbReference type="NCBI Taxonomy" id="89053"/>
    <lineage>
        <taxon>Bacteria</taxon>
        <taxon>Bacillati</taxon>
        <taxon>Actinomycetota</taxon>
        <taxon>Actinomycetes</taxon>
        <taxon>Mycobacteriales</taxon>
        <taxon>Gordoniaceae</taxon>
        <taxon>Gordonia</taxon>
    </lineage>
</organism>
<proteinExistence type="predicted"/>
<name>A0ABU4DKV9_9ACTN</name>
<keyword evidence="3" id="KW-1185">Reference proteome</keyword>
<gene>
    <name evidence="2" type="ORF">R3P94_21870</name>
</gene>
<dbReference type="EMBL" id="JAWLKI010000038">
    <property type="protein sequence ID" value="MDV6309919.1"/>
    <property type="molecule type" value="Genomic_DNA"/>
</dbReference>
<accession>A0ABU4DKV9</accession>
<comment type="caution">
    <text evidence="2">The sequence shown here is derived from an EMBL/GenBank/DDBJ whole genome shotgun (WGS) entry which is preliminary data.</text>
</comment>
<evidence type="ECO:0000256" key="1">
    <source>
        <dbReference type="SAM" id="MobiDB-lite"/>
    </source>
</evidence>
<evidence type="ECO:0000313" key="2">
    <source>
        <dbReference type="EMBL" id="MDV6309919.1"/>
    </source>
</evidence>
<dbReference type="RefSeq" id="WP_317505630.1">
    <property type="nucleotide sequence ID" value="NZ_JAWLKI010000038.1"/>
</dbReference>
<protein>
    <submittedName>
        <fullName evidence="2">Uncharacterized protein</fullName>
    </submittedName>
</protein>
<reference evidence="2 3" key="1">
    <citation type="submission" date="2023-10" db="EMBL/GenBank/DDBJ databases">
        <title>Development of a sustainable strategy for remediation of hydrocarbon-contaminated territories based on the waste exchange concept.</title>
        <authorList>
            <person name="Krivoruchko A."/>
        </authorList>
    </citation>
    <scope>NUCLEOTIDE SEQUENCE [LARGE SCALE GENOMIC DNA]</scope>
    <source>
        <strain evidence="2 3">IEGM 1266</strain>
    </source>
</reference>
<sequence>MKDHEINRRLEALGRRIDKTNDCILAVVNTVGRENAESLRLSCYELATKTFFSDLSPEAVLEEAKRLHDWVTGRDEPVGAANDGSEDLGGRRYGSLRPPAEYPEFG</sequence>
<dbReference type="Proteomes" id="UP001185779">
    <property type="component" value="Unassembled WGS sequence"/>
</dbReference>
<evidence type="ECO:0000313" key="3">
    <source>
        <dbReference type="Proteomes" id="UP001185779"/>
    </source>
</evidence>
<feature type="region of interest" description="Disordered" evidence="1">
    <location>
        <begin position="74"/>
        <end position="106"/>
    </location>
</feature>